<feature type="non-terminal residue" evidence="2">
    <location>
        <position position="57"/>
    </location>
</feature>
<evidence type="ECO:0000313" key="3">
    <source>
        <dbReference type="Proteomes" id="UP000789901"/>
    </source>
</evidence>
<dbReference type="Proteomes" id="UP000789901">
    <property type="component" value="Unassembled WGS sequence"/>
</dbReference>
<evidence type="ECO:0000313" key="2">
    <source>
        <dbReference type="EMBL" id="CAG8709784.1"/>
    </source>
</evidence>
<accession>A0ABN7UZT0</accession>
<proteinExistence type="predicted"/>
<protein>
    <submittedName>
        <fullName evidence="2">19850_t:CDS:1</fullName>
    </submittedName>
</protein>
<gene>
    <name evidence="2" type="ORF">GMARGA_LOCUS12667</name>
</gene>
<comment type="caution">
    <text evidence="2">The sequence shown here is derived from an EMBL/GenBank/DDBJ whole genome shotgun (WGS) entry which is preliminary data.</text>
</comment>
<sequence length="57" mass="6755">MFYRLYNPFKQNIPNTSSDILIIQIKIKFRRPQPDNYNSITQETTSSRSAINDQDTM</sequence>
<organism evidence="2 3">
    <name type="scientific">Gigaspora margarita</name>
    <dbReference type="NCBI Taxonomy" id="4874"/>
    <lineage>
        <taxon>Eukaryota</taxon>
        <taxon>Fungi</taxon>
        <taxon>Fungi incertae sedis</taxon>
        <taxon>Mucoromycota</taxon>
        <taxon>Glomeromycotina</taxon>
        <taxon>Glomeromycetes</taxon>
        <taxon>Diversisporales</taxon>
        <taxon>Gigasporaceae</taxon>
        <taxon>Gigaspora</taxon>
    </lineage>
</organism>
<evidence type="ECO:0000256" key="1">
    <source>
        <dbReference type="SAM" id="MobiDB-lite"/>
    </source>
</evidence>
<feature type="region of interest" description="Disordered" evidence="1">
    <location>
        <begin position="33"/>
        <end position="57"/>
    </location>
</feature>
<reference evidence="2 3" key="1">
    <citation type="submission" date="2021-06" db="EMBL/GenBank/DDBJ databases">
        <authorList>
            <person name="Kallberg Y."/>
            <person name="Tangrot J."/>
            <person name="Rosling A."/>
        </authorList>
    </citation>
    <scope>NUCLEOTIDE SEQUENCE [LARGE SCALE GENOMIC DNA]</scope>
    <source>
        <strain evidence="2 3">120-4 pot B 10/14</strain>
    </source>
</reference>
<keyword evidence="3" id="KW-1185">Reference proteome</keyword>
<name>A0ABN7UZT0_GIGMA</name>
<feature type="compositionally biased region" description="Polar residues" evidence="1">
    <location>
        <begin position="35"/>
        <end position="57"/>
    </location>
</feature>
<dbReference type="EMBL" id="CAJVQB010007831">
    <property type="protein sequence ID" value="CAG8709784.1"/>
    <property type="molecule type" value="Genomic_DNA"/>
</dbReference>